<comment type="caution">
    <text evidence="14">The sequence shown here is derived from an EMBL/GenBank/DDBJ whole genome shotgun (WGS) entry which is preliminary data.</text>
</comment>
<evidence type="ECO:0000256" key="3">
    <source>
        <dbReference type="ARBA" id="ARBA00022617"/>
    </source>
</evidence>
<evidence type="ECO:0000256" key="1">
    <source>
        <dbReference type="ARBA" id="ARBA00004167"/>
    </source>
</evidence>
<dbReference type="OMA" id="LHIFLAM"/>
<dbReference type="GO" id="GO:0033075">
    <property type="term" value="P:isoquinoline alkaloid biosynthetic process"/>
    <property type="evidence" value="ECO:0007669"/>
    <property type="project" value="UniProtKB-ARBA"/>
</dbReference>
<dbReference type="STRING" id="56857.A0A200Q657"/>
<evidence type="ECO:0000256" key="10">
    <source>
        <dbReference type="ARBA" id="ARBA00023136"/>
    </source>
</evidence>
<evidence type="ECO:0000256" key="13">
    <source>
        <dbReference type="SAM" id="Phobius"/>
    </source>
</evidence>
<comment type="subcellular location">
    <subcellularLocation>
        <location evidence="1">Membrane</location>
        <topology evidence="1">Single-pass membrane protein</topology>
    </subcellularLocation>
</comment>
<dbReference type="InterPro" id="IPR002401">
    <property type="entry name" value="Cyt_P450_E_grp-I"/>
</dbReference>
<dbReference type="FunFam" id="1.10.630.10:FF:000012">
    <property type="entry name" value="Cytochrome P450 family protein"/>
    <property type="match status" value="1"/>
</dbReference>
<name>A0A200Q657_MACCD</name>
<dbReference type="GO" id="GO:0004497">
    <property type="term" value="F:monooxygenase activity"/>
    <property type="evidence" value="ECO:0007669"/>
    <property type="project" value="UniProtKB-KW"/>
</dbReference>
<comment type="cofactor">
    <cofactor evidence="11">
        <name>heme</name>
        <dbReference type="ChEBI" id="CHEBI:30413"/>
    </cofactor>
</comment>
<keyword evidence="4 13" id="KW-0812">Transmembrane</keyword>
<dbReference type="SUPFAM" id="SSF48264">
    <property type="entry name" value="Cytochrome P450"/>
    <property type="match status" value="1"/>
</dbReference>
<dbReference type="Proteomes" id="UP000195402">
    <property type="component" value="Unassembled WGS sequence"/>
</dbReference>
<keyword evidence="8 11" id="KW-0408">Iron</keyword>
<evidence type="ECO:0000256" key="5">
    <source>
        <dbReference type="ARBA" id="ARBA00022723"/>
    </source>
</evidence>
<keyword evidence="6 13" id="KW-1133">Transmembrane helix</keyword>
<dbReference type="Pfam" id="PF00067">
    <property type="entry name" value="p450"/>
    <property type="match status" value="1"/>
</dbReference>
<proteinExistence type="inferred from homology"/>
<feature type="transmembrane region" description="Helical" evidence="13">
    <location>
        <begin position="12"/>
        <end position="30"/>
    </location>
</feature>
<keyword evidence="5 11" id="KW-0479">Metal-binding</keyword>
<dbReference type="EMBL" id="MVGT01002978">
    <property type="protein sequence ID" value="OVA05941.1"/>
    <property type="molecule type" value="Genomic_DNA"/>
</dbReference>
<dbReference type="OrthoDB" id="1470350at2759"/>
<dbReference type="PRINTS" id="PR00385">
    <property type="entry name" value="P450"/>
</dbReference>
<dbReference type="Gene3D" id="1.10.630.10">
    <property type="entry name" value="Cytochrome P450"/>
    <property type="match status" value="1"/>
</dbReference>
<dbReference type="GO" id="GO:0005506">
    <property type="term" value="F:iron ion binding"/>
    <property type="evidence" value="ECO:0007669"/>
    <property type="project" value="InterPro"/>
</dbReference>
<dbReference type="InterPro" id="IPR036396">
    <property type="entry name" value="Cyt_P450_sf"/>
</dbReference>
<dbReference type="GO" id="GO:0016020">
    <property type="term" value="C:membrane"/>
    <property type="evidence" value="ECO:0007669"/>
    <property type="project" value="UniProtKB-SubCell"/>
</dbReference>
<evidence type="ECO:0000256" key="4">
    <source>
        <dbReference type="ARBA" id="ARBA00022692"/>
    </source>
</evidence>
<dbReference type="InterPro" id="IPR017972">
    <property type="entry name" value="Cyt_P450_CS"/>
</dbReference>
<dbReference type="PRINTS" id="PR00463">
    <property type="entry name" value="EP450I"/>
</dbReference>
<evidence type="ECO:0000256" key="8">
    <source>
        <dbReference type="ARBA" id="ARBA00023004"/>
    </source>
</evidence>
<keyword evidence="3 11" id="KW-0349">Heme</keyword>
<evidence type="ECO:0000256" key="9">
    <source>
        <dbReference type="ARBA" id="ARBA00023033"/>
    </source>
</evidence>
<organism evidence="14 15">
    <name type="scientific">Macleaya cordata</name>
    <name type="common">Five-seeded plume-poppy</name>
    <name type="synonym">Bocconia cordata</name>
    <dbReference type="NCBI Taxonomy" id="56857"/>
    <lineage>
        <taxon>Eukaryota</taxon>
        <taxon>Viridiplantae</taxon>
        <taxon>Streptophyta</taxon>
        <taxon>Embryophyta</taxon>
        <taxon>Tracheophyta</taxon>
        <taxon>Spermatophyta</taxon>
        <taxon>Magnoliopsida</taxon>
        <taxon>Ranunculales</taxon>
        <taxon>Papaveraceae</taxon>
        <taxon>Papaveroideae</taxon>
        <taxon>Macleaya</taxon>
    </lineage>
</organism>
<gene>
    <name evidence="14" type="ORF">BVC80_1707g46</name>
</gene>
<dbReference type="PANTHER" id="PTHR47944:SF19">
    <property type="entry name" value="CYTOCHROME P450 77A4"/>
    <property type="match status" value="1"/>
</dbReference>
<keyword evidence="9 12" id="KW-0503">Monooxygenase</keyword>
<dbReference type="CDD" id="cd11075">
    <property type="entry name" value="CYP77_89"/>
    <property type="match status" value="1"/>
</dbReference>
<keyword evidence="7 12" id="KW-0560">Oxidoreductase</keyword>
<dbReference type="AlphaFoldDB" id="A0A200Q657"/>
<feature type="binding site" description="axial binding residue" evidence="11">
    <location>
        <position position="455"/>
    </location>
    <ligand>
        <name>heme</name>
        <dbReference type="ChEBI" id="CHEBI:30413"/>
    </ligand>
    <ligandPart>
        <name>Fe</name>
        <dbReference type="ChEBI" id="CHEBI:18248"/>
    </ligandPart>
</feature>
<dbReference type="InterPro" id="IPR001128">
    <property type="entry name" value="Cyt_P450"/>
</dbReference>
<accession>A0A200Q657</accession>
<evidence type="ECO:0000256" key="6">
    <source>
        <dbReference type="ARBA" id="ARBA00022989"/>
    </source>
</evidence>
<dbReference type="InParanoid" id="A0A200Q657"/>
<protein>
    <submittedName>
        <fullName evidence="14">Cytochrome P450</fullName>
    </submittedName>
</protein>
<reference evidence="14 15" key="1">
    <citation type="journal article" date="2017" name="Mol. Plant">
        <title>The Genome of Medicinal Plant Macleaya cordata Provides New Insights into Benzylisoquinoline Alkaloids Metabolism.</title>
        <authorList>
            <person name="Liu X."/>
            <person name="Liu Y."/>
            <person name="Huang P."/>
            <person name="Ma Y."/>
            <person name="Qing Z."/>
            <person name="Tang Q."/>
            <person name="Cao H."/>
            <person name="Cheng P."/>
            <person name="Zheng Y."/>
            <person name="Yuan Z."/>
            <person name="Zhou Y."/>
            <person name="Liu J."/>
            <person name="Tang Z."/>
            <person name="Zhuo Y."/>
            <person name="Zhang Y."/>
            <person name="Yu L."/>
            <person name="Huang J."/>
            <person name="Yang P."/>
            <person name="Peng Q."/>
            <person name="Zhang J."/>
            <person name="Jiang W."/>
            <person name="Zhang Z."/>
            <person name="Lin K."/>
            <person name="Ro D.K."/>
            <person name="Chen X."/>
            <person name="Xiong X."/>
            <person name="Shang Y."/>
            <person name="Huang S."/>
            <person name="Zeng J."/>
        </authorList>
    </citation>
    <scope>NUCLEOTIDE SEQUENCE [LARGE SCALE GENOMIC DNA]</scope>
    <source>
        <strain evidence="15">cv. BLH2017</strain>
        <tissue evidence="14">Root</tissue>
    </source>
</reference>
<evidence type="ECO:0000313" key="15">
    <source>
        <dbReference type="Proteomes" id="UP000195402"/>
    </source>
</evidence>
<evidence type="ECO:0000313" key="14">
    <source>
        <dbReference type="EMBL" id="OVA05941.1"/>
    </source>
</evidence>
<evidence type="ECO:0000256" key="12">
    <source>
        <dbReference type="RuleBase" id="RU000461"/>
    </source>
</evidence>
<keyword evidence="15" id="KW-1185">Reference proteome</keyword>
<evidence type="ECO:0000256" key="7">
    <source>
        <dbReference type="ARBA" id="ARBA00023002"/>
    </source>
</evidence>
<dbReference type="GO" id="GO:0016717">
    <property type="term" value="F:oxidoreductase activity, acting on paired donors, with oxidation of a pair of donors resulting in the reduction of molecular oxygen to two molecules of water"/>
    <property type="evidence" value="ECO:0007669"/>
    <property type="project" value="UniProtKB-ARBA"/>
</dbReference>
<evidence type="ECO:0000256" key="2">
    <source>
        <dbReference type="ARBA" id="ARBA00010617"/>
    </source>
</evidence>
<dbReference type="PANTHER" id="PTHR47944">
    <property type="entry name" value="CYTOCHROME P450 98A9"/>
    <property type="match status" value="1"/>
</dbReference>
<comment type="similarity">
    <text evidence="2 12">Belongs to the cytochrome P450 family.</text>
</comment>
<evidence type="ECO:0000256" key="11">
    <source>
        <dbReference type="PIRSR" id="PIRSR602401-1"/>
    </source>
</evidence>
<keyword evidence="10 13" id="KW-0472">Membrane</keyword>
<sequence>MASFSSFSSNDHLFYAATAIFVSTLLFLAARKTKSKQLNLPPGPPGWPVVGNLFQFSQSGKQFYEYVRDLLPKYGPIFTLKMGTRTLIIITTPDLAHEALVEKGLVFASRPPENPTRSIFSCNQFSVNSAFYGPVWRSLRRNMVQEMLSTTRLKGFYGVRVVAMDRLMDRFRAEAELNHGLVSVIRNVRFVVFCILVSLCFGVEVDDKETIERIDHIMKTVLITVSPRLDHFLPILGPFYSKQRKRVEEVREEQIKTLVPFIENRRLAIQNPESDKTEAKFSYLDTLFDLKIEGRETGMTQEELVTLCSEFLNGGTDTTATAVEWGIARLIQYPEIQSKLYSEIKSTVGDRKVDEKDIPKLEYLNAFTKELLRKHPPTYFTLTHAVSEPMKLGGYDIPTYANVEFFLPSIAGDPKNWSDPDVFNPDRFLSGKEDADLTGARGVKMMPFGVGRRICPGLGMGMLHVNLMLARMVQAFEWSLPSTQRTVDFSGKLEFTVVMKNPLQAVIKPRI</sequence>
<dbReference type="PROSITE" id="PS00086">
    <property type="entry name" value="CYTOCHROME_P450"/>
    <property type="match status" value="1"/>
</dbReference>
<dbReference type="GO" id="GO:0020037">
    <property type="term" value="F:heme binding"/>
    <property type="evidence" value="ECO:0007669"/>
    <property type="project" value="InterPro"/>
</dbReference>